<keyword evidence="2" id="KW-1185">Reference proteome</keyword>
<sequence length="404" mass="45017">MSTVKALGLPNKIKALGLGNAENNILKVGQDKKEVSGNDFIPIISLDKSYKDPKKKYRAVYKGNVGGKKTILSEHLSSRTQLLEEVKITVPTEIRLNVSQGNSKANDKEGTVTVVSNGVMFNDKDNKYDKGDLRSSSIIKDVKYNNSFTIQVSPQMIQKGAYIDFFANDDDWLFYSVSNVHCGRIAISNTSNVGKKLTGNIENSKVASESQKLSDNYTYNNPEKSFQVANIYQNPKGMCFAVSMARVSKAFSDVGINSAIKVATSGDDYIYSGTVTSNIPDKYFGYGVGGALAKNGYADLVTTEEIWQGRLEEGAMLQYWNNPNKKDWKNLKEAIKFSIGKPKQNWHPDFAAGHSVIFKGYIFDEKDNIVALWCYDYSGTQRRFEKDDIDHPKLFVGANLKDKK</sequence>
<dbReference type="AlphaFoldDB" id="A0A1M4XUS4"/>
<dbReference type="STRING" id="1416778.SAMN05443633_102434"/>
<proteinExistence type="predicted"/>
<reference evidence="2" key="1">
    <citation type="submission" date="2016-11" db="EMBL/GenBank/DDBJ databases">
        <authorList>
            <person name="Varghese N."/>
            <person name="Submissions S."/>
        </authorList>
    </citation>
    <scope>NUCLEOTIDE SEQUENCE [LARGE SCALE GENOMIC DNA]</scope>
    <source>
        <strain evidence="2">DSM 27619</strain>
    </source>
</reference>
<dbReference type="OrthoDB" id="1252162at2"/>
<dbReference type="Proteomes" id="UP000184518">
    <property type="component" value="Unassembled WGS sequence"/>
</dbReference>
<accession>A0A1M4XUS4</accession>
<gene>
    <name evidence="1" type="ORF">SAMN05443633_102434</name>
</gene>
<evidence type="ECO:0000313" key="1">
    <source>
        <dbReference type="EMBL" id="SHE97347.1"/>
    </source>
</evidence>
<dbReference type="EMBL" id="FQUT01000002">
    <property type="protein sequence ID" value="SHE97347.1"/>
    <property type="molecule type" value="Genomic_DNA"/>
</dbReference>
<organism evidence="1 2">
    <name type="scientific">Chryseobacterium arachidis</name>
    <dbReference type="NCBI Taxonomy" id="1416778"/>
    <lineage>
        <taxon>Bacteria</taxon>
        <taxon>Pseudomonadati</taxon>
        <taxon>Bacteroidota</taxon>
        <taxon>Flavobacteriia</taxon>
        <taxon>Flavobacteriales</taxon>
        <taxon>Weeksellaceae</taxon>
        <taxon>Chryseobacterium group</taxon>
        <taxon>Chryseobacterium</taxon>
    </lineage>
</organism>
<dbReference type="RefSeq" id="WP_072953951.1">
    <property type="nucleotide sequence ID" value="NZ_FQUT01000002.1"/>
</dbReference>
<protein>
    <submittedName>
        <fullName evidence="1">Uncharacterized protein</fullName>
    </submittedName>
</protein>
<evidence type="ECO:0000313" key="2">
    <source>
        <dbReference type="Proteomes" id="UP000184518"/>
    </source>
</evidence>
<name>A0A1M4XUS4_9FLAO</name>